<dbReference type="EMBL" id="ATMH01006697">
    <property type="protein sequence ID" value="EPY25546.1"/>
    <property type="molecule type" value="Genomic_DNA"/>
</dbReference>
<dbReference type="AlphaFoldDB" id="S9UFT4"/>
<dbReference type="GO" id="GO:0120330">
    <property type="term" value="C:rixosome complex"/>
    <property type="evidence" value="ECO:0007669"/>
    <property type="project" value="TreeGrafter"/>
</dbReference>
<proteinExistence type="predicted"/>
<dbReference type="InterPro" id="IPR045227">
    <property type="entry name" value="WDR18/Ipi3/RID3"/>
</dbReference>
<dbReference type="InterPro" id="IPR036322">
    <property type="entry name" value="WD40_repeat_dom_sf"/>
</dbReference>
<dbReference type="GO" id="GO:0005656">
    <property type="term" value="C:nuclear pre-replicative complex"/>
    <property type="evidence" value="ECO:0007669"/>
    <property type="project" value="TreeGrafter"/>
</dbReference>
<dbReference type="GO" id="GO:0006364">
    <property type="term" value="P:rRNA processing"/>
    <property type="evidence" value="ECO:0007669"/>
    <property type="project" value="TreeGrafter"/>
</dbReference>
<dbReference type="GO" id="GO:0006261">
    <property type="term" value="P:DNA-templated DNA replication"/>
    <property type="evidence" value="ECO:0007669"/>
    <property type="project" value="TreeGrafter"/>
</dbReference>
<dbReference type="InterPro" id="IPR001680">
    <property type="entry name" value="WD40_rpt"/>
</dbReference>
<dbReference type="EMBL" id="ATMH01000720">
    <property type="protein sequence ID" value="EPY36170.1"/>
    <property type="molecule type" value="Genomic_DNA"/>
</dbReference>
<dbReference type="OrthoDB" id="756370at2759"/>
<evidence type="ECO:0000313" key="8">
    <source>
        <dbReference type="Proteomes" id="UP000015354"/>
    </source>
</evidence>
<evidence type="ECO:0000256" key="2">
    <source>
        <dbReference type="ARBA" id="ARBA00022737"/>
    </source>
</evidence>
<evidence type="ECO:0000256" key="4">
    <source>
        <dbReference type="SAM" id="MobiDB-lite"/>
    </source>
</evidence>
<dbReference type="PROSITE" id="PS50294">
    <property type="entry name" value="WD_REPEATS_REGION"/>
    <property type="match status" value="1"/>
</dbReference>
<evidence type="ECO:0000313" key="7">
    <source>
        <dbReference type="EMBL" id="EPY36170.1"/>
    </source>
</evidence>
<name>S9UFT4_9TRYP</name>
<feature type="repeat" description="WD" evidence="3">
    <location>
        <begin position="157"/>
        <end position="198"/>
    </location>
</feature>
<organism evidence="6 8">
    <name type="scientific">Strigomonas culicis</name>
    <dbReference type="NCBI Taxonomy" id="28005"/>
    <lineage>
        <taxon>Eukaryota</taxon>
        <taxon>Discoba</taxon>
        <taxon>Euglenozoa</taxon>
        <taxon>Kinetoplastea</taxon>
        <taxon>Metakinetoplastina</taxon>
        <taxon>Trypanosomatida</taxon>
        <taxon>Trypanosomatidae</taxon>
        <taxon>Strigomonadinae</taxon>
        <taxon>Strigomonas</taxon>
    </lineage>
</organism>
<dbReference type="InterPro" id="IPR015943">
    <property type="entry name" value="WD40/YVTN_repeat-like_dom_sf"/>
</dbReference>
<comment type="caution">
    <text evidence="6">The sequence shown here is derived from an EMBL/GenBank/DDBJ whole genome shotgun (WGS) entry which is preliminary data.</text>
</comment>
<dbReference type="SUPFAM" id="SSF50978">
    <property type="entry name" value="WD40 repeat-like"/>
    <property type="match status" value="1"/>
</dbReference>
<protein>
    <submittedName>
        <fullName evidence="6">Uncharacterized protein</fullName>
    </submittedName>
</protein>
<accession>S9UFT4</accession>
<dbReference type="Proteomes" id="UP000015354">
    <property type="component" value="Unassembled WGS sequence"/>
</dbReference>
<dbReference type="PANTHER" id="PTHR18763:SF0">
    <property type="entry name" value="WD REPEAT-CONTAINING PROTEIN 18"/>
    <property type="match status" value="1"/>
</dbReference>
<dbReference type="Pfam" id="PF00400">
    <property type="entry name" value="WD40"/>
    <property type="match status" value="2"/>
</dbReference>
<feature type="compositionally biased region" description="Polar residues" evidence="4">
    <location>
        <begin position="360"/>
        <end position="372"/>
    </location>
</feature>
<keyword evidence="2" id="KW-0677">Repeat</keyword>
<keyword evidence="8" id="KW-1185">Reference proteome</keyword>
<dbReference type="EMBL" id="ATMH01005555">
    <property type="protein sequence ID" value="EPY27783.1"/>
    <property type="molecule type" value="Genomic_DNA"/>
</dbReference>
<evidence type="ECO:0000313" key="5">
    <source>
        <dbReference type="EMBL" id="EPY25546.1"/>
    </source>
</evidence>
<keyword evidence="1 3" id="KW-0853">WD repeat</keyword>
<feature type="repeat" description="WD" evidence="3">
    <location>
        <begin position="107"/>
        <end position="148"/>
    </location>
</feature>
<evidence type="ECO:0000256" key="1">
    <source>
        <dbReference type="ARBA" id="ARBA00022574"/>
    </source>
</evidence>
<gene>
    <name evidence="7" type="ORF">STCU_00720</name>
    <name evidence="6" type="ORF">STCU_05555</name>
    <name evidence="5" type="ORF">STCU_06697</name>
</gene>
<dbReference type="PANTHER" id="PTHR18763">
    <property type="entry name" value="WD-REPEAT PROTEIN 18"/>
    <property type="match status" value="1"/>
</dbReference>
<feature type="region of interest" description="Disordered" evidence="4">
    <location>
        <begin position="352"/>
        <end position="385"/>
    </location>
</feature>
<evidence type="ECO:0000313" key="6">
    <source>
        <dbReference type="EMBL" id="EPY27783.1"/>
    </source>
</evidence>
<dbReference type="SMART" id="SM00320">
    <property type="entry name" value="WD40"/>
    <property type="match status" value="4"/>
</dbReference>
<reference evidence="6" key="2">
    <citation type="submission" date="2013-03" db="EMBL/GenBank/DDBJ databases">
        <authorList>
            <person name="Motta M.C.M."/>
            <person name="Martins A.C.A."/>
            <person name="Preta C.M.C.C."/>
            <person name="Silva R."/>
            <person name="de Souza S.S."/>
            <person name="Klein C.C."/>
            <person name="de Almeida L.G.P."/>
            <person name="Cunha O.L."/>
            <person name="Colabardini A.C."/>
            <person name="Lima B.A."/>
            <person name="Machado C.R."/>
            <person name="Soares C.M.A."/>
            <person name="de Menezes C.B.A."/>
            <person name="Bartolomeu D.C."/>
            <person name="Grisard E.C."/>
            <person name="Fantinatti-Garboggini F."/>
            <person name="Rodrigues-Luiz G.F."/>
            <person name="Wagner G."/>
            <person name="Goldman G.H."/>
            <person name="Fietto J.L.R."/>
            <person name="Ciapina L.P."/>
            <person name="Brocchi M."/>
            <person name="Elias M.C."/>
            <person name="Goldman M.H.S."/>
            <person name="Sagot M.-F."/>
            <person name="Pereira M."/>
            <person name="Stoco P.H."/>
            <person name="Teixeira S.M.R."/>
            <person name="de Mendonca-Neto R.P."/>
            <person name="Maciel T.E.F."/>
            <person name="Mendes T.A.O."/>
            <person name="Urmenyi T.P."/>
            <person name="Teixeira M.M.G."/>
            <person name="de Camargo E.F.P."/>
            <person name="de Sousa W."/>
            <person name="Schenkman S."/>
            <person name="de Vasconcelos A.T.R."/>
        </authorList>
    </citation>
    <scope>NUCLEOTIDE SEQUENCE</scope>
</reference>
<reference evidence="6 8" key="1">
    <citation type="journal article" date="2013" name="PLoS ONE">
        <title>Predicting the Proteins of Angomonas deanei, Strigomonas culicis and Their Respective Endosymbionts Reveals New Aspects of the Trypanosomatidae Family.</title>
        <authorList>
            <person name="Motta M.C."/>
            <person name="Martins A.C."/>
            <person name="de Souza S.S."/>
            <person name="Catta-Preta C.M."/>
            <person name="Silva R."/>
            <person name="Klein C.C."/>
            <person name="de Almeida L.G."/>
            <person name="de Lima Cunha O."/>
            <person name="Ciapina L.P."/>
            <person name="Brocchi M."/>
            <person name="Colabardini A.C."/>
            <person name="de Araujo Lima B."/>
            <person name="Machado C.R."/>
            <person name="de Almeida Soares C.M."/>
            <person name="Probst C.M."/>
            <person name="de Menezes C.B."/>
            <person name="Thompson C.E."/>
            <person name="Bartholomeu D.C."/>
            <person name="Gradia D.F."/>
            <person name="Pavoni D.P."/>
            <person name="Grisard E.C."/>
            <person name="Fantinatti-Garboggini F."/>
            <person name="Marchini F.K."/>
            <person name="Rodrigues-Luiz G.F."/>
            <person name="Wagner G."/>
            <person name="Goldman G.H."/>
            <person name="Fietto J.L."/>
            <person name="Elias M.C."/>
            <person name="Goldman M.H."/>
            <person name="Sagot M.F."/>
            <person name="Pereira M."/>
            <person name="Stoco P.H."/>
            <person name="de Mendonca-Neto R.P."/>
            <person name="Teixeira S.M."/>
            <person name="Maciel T.E."/>
            <person name="de Oliveira Mendes T.A."/>
            <person name="Urmenyi T.P."/>
            <person name="de Souza W."/>
            <person name="Schenkman S."/>
            <person name="de Vasconcelos A.T."/>
        </authorList>
    </citation>
    <scope>NUCLEOTIDE SEQUENCE [LARGE SCALE GENOMIC DNA]</scope>
</reference>
<sequence length="407" mass="44608">MLFVAQEDKGILYSIESRNIVRNYTLQPVARHSCVYSPLHNCFVAHQKNGSAIFFSAFTQQPLLRCFVPEPLSSCAVSPCGLFMLGGTVSGHLIVWNVLTGCQVKMVSVHIRAVTSIAFSSDGALVATGSEDSLCKVWRMQALSCIKRKEVHPLNTFSGHTLPVTICRFFHHTSFIVTGALDKTCRVFDALSGEQLRMITVGDSVAALDISHDDACIAVGTVSGYLYFENLLSPFPSMSCIRQVVKSKPVLCECGESTNNSRAPIMFVTFMGSRHIVLVVSEGGAFLTYDMHGRVTADCAPNKKLKGNMESCVMVSSLTASKRTAAKLDKNPADPNTKKYVLRRVVAAKEKKHAHIKATPTPNSEHSSTLSETAHGALQEELDETIKQNRELEELKGNLLKKIKKLQ</sequence>
<dbReference type="Gene3D" id="2.130.10.10">
    <property type="entry name" value="YVTN repeat-like/Quinoprotein amine dehydrogenase"/>
    <property type="match status" value="1"/>
</dbReference>
<dbReference type="PROSITE" id="PS50082">
    <property type="entry name" value="WD_REPEATS_2"/>
    <property type="match status" value="2"/>
</dbReference>
<evidence type="ECO:0000256" key="3">
    <source>
        <dbReference type="PROSITE-ProRule" id="PRU00221"/>
    </source>
</evidence>